<evidence type="ECO:0000313" key="2">
    <source>
        <dbReference type="Proteomes" id="UP000255534"/>
    </source>
</evidence>
<organism evidence="1 2">
    <name type="scientific">Salmonella enterica I</name>
    <dbReference type="NCBI Taxonomy" id="59201"/>
    <lineage>
        <taxon>Bacteria</taxon>
        <taxon>Pseudomonadati</taxon>
        <taxon>Pseudomonadota</taxon>
        <taxon>Gammaproteobacteria</taxon>
        <taxon>Enterobacterales</taxon>
        <taxon>Enterobacteriaceae</taxon>
        <taxon>Salmonella</taxon>
    </lineage>
</organism>
<evidence type="ECO:0000313" key="1">
    <source>
        <dbReference type="EMBL" id="SUG71863.1"/>
    </source>
</evidence>
<accession>A0A379UV94</accession>
<reference evidence="1 2" key="1">
    <citation type="submission" date="2018-06" db="EMBL/GenBank/DDBJ databases">
        <authorList>
            <consortium name="Pathogen Informatics"/>
            <person name="Doyle S."/>
        </authorList>
    </citation>
    <scope>NUCLEOTIDE SEQUENCE [LARGE SCALE GENOMIC DNA]</scope>
    <source>
        <strain evidence="1 2">NCTC5798</strain>
    </source>
</reference>
<dbReference type="AntiFam" id="ANF00006">
    <property type="entry name" value="Translation of CRISPR region"/>
</dbReference>
<sequence length="80" mass="8647">MCDGLSPLARGTLAIMYDELPKYRFIPAGAGNTAPWLIHRLAAPVYPRWRGEHTKTLKAIPLAYGLSPLARGALTDNAAS</sequence>
<dbReference type="AntiFam" id="ANF00057">
    <property type="entry name" value="Translation of E. coli type CRISPR repeat"/>
</dbReference>
<proteinExistence type="predicted"/>
<dbReference type="AlphaFoldDB" id="A0A379UV94"/>
<protein>
    <submittedName>
        <fullName evidence="1">Domain of uncharacterized function (DUF2825)</fullName>
    </submittedName>
</protein>
<dbReference type="EMBL" id="UGXK01000001">
    <property type="protein sequence ID" value="SUG71863.1"/>
    <property type="molecule type" value="Genomic_DNA"/>
</dbReference>
<gene>
    <name evidence="1" type="ORF">NCTC5798_03044</name>
</gene>
<name>A0A379UV94_SALET</name>
<dbReference type="Proteomes" id="UP000255534">
    <property type="component" value="Unassembled WGS sequence"/>
</dbReference>